<feature type="compositionally biased region" description="Low complexity" evidence="1">
    <location>
        <begin position="298"/>
        <end position="315"/>
    </location>
</feature>
<feature type="compositionally biased region" description="Basic and acidic residues" evidence="1">
    <location>
        <begin position="534"/>
        <end position="546"/>
    </location>
</feature>
<dbReference type="Proteomes" id="UP001388673">
    <property type="component" value="Unassembled WGS sequence"/>
</dbReference>
<dbReference type="KEGG" id="kne:92181452"/>
<protein>
    <submittedName>
        <fullName evidence="2">Uncharacterized protein</fullName>
    </submittedName>
</protein>
<feature type="compositionally biased region" description="Basic and acidic residues" evidence="1">
    <location>
        <begin position="502"/>
        <end position="524"/>
    </location>
</feature>
<organism evidence="2 3">
    <name type="scientific">Kwoniella newhampshirensis</name>
    <dbReference type="NCBI Taxonomy" id="1651941"/>
    <lineage>
        <taxon>Eukaryota</taxon>
        <taxon>Fungi</taxon>
        <taxon>Dikarya</taxon>
        <taxon>Basidiomycota</taxon>
        <taxon>Agaricomycotina</taxon>
        <taxon>Tremellomycetes</taxon>
        <taxon>Tremellales</taxon>
        <taxon>Cryptococcaceae</taxon>
        <taxon>Kwoniella</taxon>
    </lineage>
</organism>
<proteinExistence type="predicted"/>
<evidence type="ECO:0000313" key="3">
    <source>
        <dbReference type="Proteomes" id="UP001388673"/>
    </source>
</evidence>
<feature type="region of interest" description="Disordered" evidence="1">
    <location>
        <begin position="357"/>
        <end position="386"/>
    </location>
</feature>
<feature type="region of interest" description="Disordered" evidence="1">
    <location>
        <begin position="191"/>
        <end position="315"/>
    </location>
</feature>
<feature type="region of interest" description="Disordered" evidence="1">
    <location>
        <begin position="478"/>
        <end position="565"/>
    </location>
</feature>
<name>A0AAW0YYZ1_9TREE</name>
<keyword evidence="3" id="KW-1185">Reference proteome</keyword>
<dbReference type="RefSeq" id="XP_066802673.1">
    <property type="nucleotide sequence ID" value="XM_066947294.1"/>
</dbReference>
<comment type="caution">
    <text evidence="2">The sequence shown here is derived from an EMBL/GenBank/DDBJ whole genome shotgun (WGS) entry which is preliminary data.</text>
</comment>
<feature type="compositionally biased region" description="Polar residues" evidence="1">
    <location>
        <begin position="374"/>
        <end position="383"/>
    </location>
</feature>
<sequence length="565" mass="63716">MLFQGLSFYLCDKYHQGDQTLNHESRRVKDDLLRNGAELLKSPVSRSDAIILVPPFESVVSGRDDMYVIPSALSEHQLRPQPLQQPFSRPRWQLSPSHPSFSPDHDCHRGDNGVSERWSVPTIIATYAELVDRRARTVRIATRVLLTWDWVGRRLIEGTGVGQERMSLGKIVRGIPEDELAPSLLFPIERLTTSHDDRTQPLESAGNASMYMKKDQYMSVSLEGSHGNHKSSTSPQSQSVQHDLGKGTERKRTFWVTAPREPDEPRPPKQQQRKRIRTSFDSRSTPSRRNVNASTLWPTPSSGPATPPESTSTSMTTIDNLYDEEEIVVGGSGVHESPPSALVMSVSSSFISRSLSTSNATRKPIPTTTTTMTSSPDLPNINRSRCGKISPRTKVRIPLLARALLFREESQSLSSTYKDLASRDPFKPGSGISAYVDLYKFNRALIRQEQERWLAEDEVGRMWRDKLVGRLVEVPQRELKKDRHKRKEKRGDGSKIDTAGVRIREEAGNNGRRQDVKKEANNDKDEVDELEDRVEEKETPKPRGSAEDGWDEWESEEGDSADGKL</sequence>
<dbReference type="EMBL" id="JBCAWK010000007">
    <property type="protein sequence ID" value="KAK8853487.1"/>
    <property type="molecule type" value="Genomic_DNA"/>
</dbReference>
<feature type="compositionally biased region" description="Polar residues" evidence="1">
    <location>
        <begin position="279"/>
        <end position="297"/>
    </location>
</feature>
<feature type="compositionally biased region" description="Acidic residues" evidence="1">
    <location>
        <begin position="548"/>
        <end position="565"/>
    </location>
</feature>
<dbReference type="GeneID" id="92181452"/>
<feature type="compositionally biased region" description="Polar residues" evidence="1">
    <location>
        <begin position="230"/>
        <end position="241"/>
    </location>
</feature>
<feature type="compositionally biased region" description="Basic and acidic residues" evidence="1">
    <location>
        <begin position="243"/>
        <end position="252"/>
    </location>
</feature>
<gene>
    <name evidence="2" type="ORF">IAR55_004194</name>
</gene>
<reference evidence="2 3" key="1">
    <citation type="journal article" date="2024" name="bioRxiv">
        <title>Comparative genomics of Cryptococcus and Kwoniella reveals pathogenesis evolution and contrasting karyotype dynamics via intercentromeric recombination or chromosome fusion.</title>
        <authorList>
            <person name="Coelho M.A."/>
            <person name="David-Palma M."/>
            <person name="Shea T."/>
            <person name="Bowers K."/>
            <person name="McGinley-Smith S."/>
            <person name="Mohammad A.W."/>
            <person name="Gnirke A."/>
            <person name="Yurkov A.M."/>
            <person name="Nowrousian M."/>
            <person name="Sun S."/>
            <person name="Cuomo C.A."/>
            <person name="Heitman J."/>
        </authorList>
    </citation>
    <scope>NUCLEOTIDE SEQUENCE [LARGE SCALE GENOMIC DNA]</scope>
    <source>
        <strain evidence="2 3">CBS 13917</strain>
    </source>
</reference>
<evidence type="ECO:0000313" key="2">
    <source>
        <dbReference type="EMBL" id="KAK8853487.1"/>
    </source>
</evidence>
<dbReference type="AlphaFoldDB" id="A0AAW0YYZ1"/>
<accession>A0AAW0YYZ1</accession>
<evidence type="ECO:0000256" key="1">
    <source>
        <dbReference type="SAM" id="MobiDB-lite"/>
    </source>
</evidence>